<evidence type="ECO:0000313" key="2">
    <source>
        <dbReference type="Proteomes" id="UP001367508"/>
    </source>
</evidence>
<keyword evidence="2" id="KW-1185">Reference proteome</keyword>
<dbReference type="EMBL" id="JAYMYQ010000004">
    <property type="protein sequence ID" value="KAK7339987.1"/>
    <property type="molecule type" value="Genomic_DNA"/>
</dbReference>
<comment type="caution">
    <text evidence="1">The sequence shown here is derived from an EMBL/GenBank/DDBJ whole genome shotgun (WGS) entry which is preliminary data.</text>
</comment>
<proteinExistence type="predicted"/>
<evidence type="ECO:0000313" key="1">
    <source>
        <dbReference type="EMBL" id="KAK7339987.1"/>
    </source>
</evidence>
<gene>
    <name evidence="1" type="ORF">VNO77_20678</name>
</gene>
<sequence length="79" mass="9254">MQRALMITEMTWRDGIGWMSEEYDKVIASCYSNAHVSYCDEERFPLLQWPMGCIVLPLIPLHHGFYENLDTVFNPDTLI</sequence>
<protein>
    <submittedName>
        <fullName evidence="1">Uncharacterized protein</fullName>
    </submittedName>
</protein>
<dbReference type="Proteomes" id="UP001367508">
    <property type="component" value="Unassembled WGS sequence"/>
</dbReference>
<dbReference type="AlphaFoldDB" id="A0AAN9LPU2"/>
<reference evidence="1 2" key="1">
    <citation type="submission" date="2024-01" db="EMBL/GenBank/DDBJ databases">
        <title>The genomes of 5 underutilized Papilionoideae crops provide insights into root nodulation and disease resistanc.</title>
        <authorList>
            <person name="Jiang F."/>
        </authorList>
    </citation>
    <scope>NUCLEOTIDE SEQUENCE [LARGE SCALE GENOMIC DNA]</scope>
    <source>
        <strain evidence="1">LVBAO_FW01</strain>
        <tissue evidence="1">Leaves</tissue>
    </source>
</reference>
<accession>A0AAN9LPU2</accession>
<organism evidence="1 2">
    <name type="scientific">Canavalia gladiata</name>
    <name type="common">Sword bean</name>
    <name type="synonym">Dolichos gladiatus</name>
    <dbReference type="NCBI Taxonomy" id="3824"/>
    <lineage>
        <taxon>Eukaryota</taxon>
        <taxon>Viridiplantae</taxon>
        <taxon>Streptophyta</taxon>
        <taxon>Embryophyta</taxon>
        <taxon>Tracheophyta</taxon>
        <taxon>Spermatophyta</taxon>
        <taxon>Magnoliopsida</taxon>
        <taxon>eudicotyledons</taxon>
        <taxon>Gunneridae</taxon>
        <taxon>Pentapetalae</taxon>
        <taxon>rosids</taxon>
        <taxon>fabids</taxon>
        <taxon>Fabales</taxon>
        <taxon>Fabaceae</taxon>
        <taxon>Papilionoideae</taxon>
        <taxon>50 kb inversion clade</taxon>
        <taxon>NPAAA clade</taxon>
        <taxon>indigoferoid/millettioid clade</taxon>
        <taxon>Phaseoleae</taxon>
        <taxon>Canavalia</taxon>
    </lineage>
</organism>
<name>A0AAN9LPU2_CANGL</name>